<proteinExistence type="predicted"/>
<dbReference type="PANTHER" id="PTHR30417:SF1">
    <property type="entry name" value="N-ACETYLMURAMOYL-L-ALANINE AMIDASE AMID"/>
    <property type="match status" value="1"/>
</dbReference>
<dbReference type="GO" id="GO:0071555">
    <property type="term" value="P:cell wall organization"/>
    <property type="evidence" value="ECO:0007669"/>
    <property type="project" value="UniProtKB-KW"/>
</dbReference>
<dbReference type="SMART" id="SM00644">
    <property type="entry name" value="Ami_2"/>
    <property type="match status" value="1"/>
</dbReference>
<dbReference type="GO" id="GO:0008745">
    <property type="term" value="F:N-acetylmuramoyl-L-alanine amidase activity"/>
    <property type="evidence" value="ECO:0007669"/>
    <property type="project" value="UniProtKB-EC"/>
</dbReference>
<feature type="domain" description="N-acetylmuramoyl-L-alanine amidase" evidence="6">
    <location>
        <begin position="47"/>
        <end position="182"/>
    </location>
</feature>
<dbReference type="RefSeq" id="WP_121849091.1">
    <property type="nucleotide sequence ID" value="NZ_CP032050.1"/>
</dbReference>
<name>A0A3G2L780_9FLAO</name>
<dbReference type="PANTHER" id="PTHR30417">
    <property type="entry name" value="N-ACETYLMURAMOYL-L-ALANINE AMIDASE AMID"/>
    <property type="match status" value="1"/>
</dbReference>
<gene>
    <name evidence="7" type="ORF">D1013_12185</name>
</gene>
<dbReference type="InterPro" id="IPR051206">
    <property type="entry name" value="NAMLAA_amidase_2"/>
</dbReference>
<dbReference type="InterPro" id="IPR036505">
    <property type="entry name" value="Amidase/PGRP_sf"/>
</dbReference>
<dbReference type="GO" id="GO:0009253">
    <property type="term" value="P:peptidoglycan catabolic process"/>
    <property type="evidence" value="ECO:0007669"/>
    <property type="project" value="InterPro"/>
</dbReference>
<accession>A0A3G2L780</accession>
<dbReference type="SUPFAM" id="SSF55846">
    <property type="entry name" value="N-acetylmuramoyl-L-alanine amidase-like"/>
    <property type="match status" value="1"/>
</dbReference>
<evidence type="ECO:0000256" key="5">
    <source>
        <dbReference type="SAM" id="SignalP"/>
    </source>
</evidence>
<dbReference type="EMBL" id="CP032050">
    <property type="protein sequence ID" value="AYN68076.1"/>
    <property type="molecule type" value="Genomic_DNA"/>
</dbReference>
<dbReference type="GO" id="GO:0009254">
    <property type="term" value="P:peptidoglycan turnover"/>
    <property type="evidence" value="ECO:0007669"/>
    <property type="project" value="TreeGrafter"/>
</dbReference>
<feature type="chain" id="PRO_5018128089" description="N-acetylmuramoyl-L-alanine amidase" evidence="5">
    <location>
        <begin position="20"/>
        <end position="220"/>
    </location>
</feature>
<dbReference type="CDD" id="cd06583">
    <property type="entry name" value="PGRP"/>
    <property type="match status" value="1"/>
</dbReference>
<dbReference type="KEGG" id="emar:D1013_12185"/>
<dbReference type="AlphaFoldDB" id="A0A3G2L780"/>
<evidence type="ECO:0000259" key="6">
    <source>
        <dbReference type="SMART" id="SM00644"/>
    </source>
</evidence>
<keyword evidence="8" id="KW-1185">Reference proteome</keyword>
<feature type="signal peptide" evidence="5">
    <location>
        <begin position="1"/>
        <end position="19"/>
    </location>
</feature>
<keyword evidence="5" id="KW-0732">Signal</keyword>
<evidence type="ECO:0000313" key="8">
    <source>
        <dbReference type="Proteomes" id="UP000276309"/>
    </source>
</evidence>
<dbReference type="Gene3D" id="3.40.80.10">
    <property type="entry name" value="Peptidoglycan recognition protein-like"/>
    <property type="match status" value="1"/>
</dbReference>
<evidence type="ECO:0000256" key="1">
    <source>
        <dbReference type="ARBA" id="ARBA00001561"/>
    </source>
</evidence>
<dbReference type="OrthoDB" id="9794842at2"/>
<keyword evidence="3" id="KW-0378">Hydrolase</keyword>
<sequence length="220" mass="25483">MNKYFLPSLFFLLFFISCATPKRIVDKPIVFDEERLQLTSEYLLNRYGIDKEEPTIEPKMIVLHWTAIPTFEGSFDAFKESKLPNWRPDIKNVSGLNVSSHFLVDQDGTIYRLMPEDIMGRHVIGLNHVALGVENVGGTEDTPLTEAQLKANIWLVKYLAEKYDIDYLIGHYEYTNFEGHPLWLEVDESYRTKKTDPGEDFMAKVRAATKKFNFKPVPNK</sequence>
<keyword evidence="4" id="KW-0961">Cell wall biogenesis/degradation</keyword>
<dbReference type="Pfam" id="PF01510">
    <property type="entry name" value="Amidase_2"/>
    <property type="match status" value="1"/>
</dbReference>
<evidence type="ECO:0000256" key="2">
    <source>
        <dbReference type="ARBA" id="ARBA00011901"/>
    </source>
</evidence>
<evidence type="ECO:0000313" key="7">
    <source>
        <dbReference type="EMBL" id="AYN68076.1"/>
    </source>
</evidence>
<dbReference type="InterPro" id="IPR002502">
    <property type="entry name" value="Amidase_domain"/>
</dbReference>
<evidence type="ECO:0000256" key="4">
    <source>
        <dbReference type="ARBA" id="ARBA00023316"/>
    </source>
</evidence>
<dbReference type="PROSITE" id="PS51257">
    <property type="entry name" value="PROKAR_LIPOPROTEIN"/>
    <property type="match status" value="1"/>
</dbReference>
<reference evidence="7 8" key="1">
    <citation type="submission" date="2018-08" db="EMBL/GenBank/DDBJ databases">
        <title>The reduced genetic potential of extracellular carbohydrate catabolism in Euzebyella marina RN62, a Flavobacteriia bacterium isolated from the hadal water.</title>
        <authorList>
            <person name="Xue C."/>
        </authorList>
    </citation>
    <scope>NUCLEOTIDE SEQUENCE [LARGE SCALE GENOMIC DNA]</scope>
    <source>
        <strain evidence="7 8">RN62</strain>
    </source>
</reference>
<protein>
    <recommendedName>
        <fullName evidence="2">N-acetylmuramoyl-L-alanine amidase</fullName>
        <ecNumber evidence="2">3.5.1.28</ecNumber>
    </recommendedName>
</protein>
<dbReference type="Proteomes" id="UP000276309">
    <property type="component" value="Chromosome"/>
</dbReference>
<evidence type="ECO:0000256" key="3">
    <source>
        <dbReference type="ARBA" id="ARBA00022801"/>
    </source>
</evidence>
<organism evidence="7 8">
    <name type="scientific">Euzebyella marina</name>
    <dbReference type="NCBI Taxonomy" id="1761453"/>
    <lineage>
        <taxon>Bacteria</taxon>
        <taxon>Pseudomonadati</taxon>
        <taxon>Bacteroidota</taxon>
        <taxon>Flavobacteriia</taxon>
        <taxon>Flavobacteriales</taxon>
        <taxon>Flavobacteriaceae</taxon>
        <taxon>Euzebyella</taxon>
    </lineage>
</organism>
<comment type="catalytic activity">
    <reaction evidence="1">
        <text>Hydrolyzes the link between N-acetylmuramoyl residues and L-amino acid residues in certain cell-wall glycopeptides.</text>
        <dbReference type="EC" id="3.5.1.28"/>
    </reaction>
</comment>
<dbReference type="EC" id="3.5.1.28" evidence="2"/>